<dbReference type="EMBL" id="ASPP01050374">
    <property type="protein sequence ID" value="ETN97236.1"/>
    <property type="molecule type" value="Genomic_DNA"/>
</dbReference>
<evidence type="ECO:0000313" key="2">
    <source>
        <dbReference type="Proteomes" id="UP000023152"/>
    </source>
</evidence>
<feature type="non-terminal residue" evidence="1">
    <location>
        <position position="184"/>
    </location>
</feature>
<organism evidence="1 2">
    <name type="scientific">Reticulomyxa filosa</name>
    <dbReference type="NCBI Taxonomy" id="46433"/>
    <lineage>
        <taxon>Eukaryota</taxon>
        <taxon>Sar</taxon>
        <taxon>Rhizaria</taxon>
        <taxon>Retaria</taxon>
        <taxon>Foraminifera</taxon>
        <taxon>Monothalamids</taxon>
        <taxon>Reticulomyxidae</taxon>
        <taxon>Reticulomyxa</taxon>
    </lineage>
</organism>
<accession>X6L873</accession>
<proteinExistence type="predicted"/>
<comment type="caution">
    <text evidence="1">The sequence shown here is derived from an EMBL/GenBank/DDBJ whole genome shotgun (WGS) entry which is preliminary data.</text>
</comment>
<keyword evidence="2" id="KW-1185">Reference proteome</keyword>
<dbReference type="AlphaFoldDB" id="X6L873"/>
<evidence type="ECO:0000313" key="1">
    <source>
        <dbReference type="EMBL" id="ETN97236.1"/>
    </source>
</evidence>
<protein>
    <submittedName>
        <fullName evidence="1">Uncharacterized protein</fullName>
    </submittedName>
</protein>
<gene>
    <name evidence="1" type="ORF">RFI_40295</name>
</gene>
<dbReference type="Proteomes" id="UP000023152">
    <property type="component" value="Unassembled WGS sequence"/>
</dbReference>
<name>X6L873_RETFI</name>
<reference evidence="1 2" key="1">
    <citation type="journal article" date="2013" name="Curr. Biol.">
        <title>The Genome of the Foraminiferan Reticulomyxa filosa.</title>
        <authorList>
            <person name="Glockner G."/>
            <person name="Hulsmann N."/>
            <person name="Schleicher M."/>
            <person name="Noegel A.A."/>
            <person name="Eichinger L."/>
            <person name="Gallinger C."/>
            <person name="Pawlowski J."/>
            <person name="Sierra R."/>
            <person name="Euteneuer U."/>
            <person name="Pillet L."/>
            <person name="Moustafa A."/>
            <person name="Platzer M."/>
            <person name="Groth M."/>
            <person name="Szafranski K."/>
            <person name="Schliwa M."/>
        </authorList>
    </citation>
    <scope>NUCLEOTIDE SEQUENCE [LARGE SCALE GENOMIC DNA]</scope>
</reference>
<sequence length="184" mass="22332">MKWWKERNEKEKKEIINQFKQLKHNDFEKWLLNDSKWKDNLKQENLSAIRGAIEAYIIYFPSEEKISIYLKELTLNELFRQCCYYLDEKGFTKLSKMKMDVVDMNDNMIESDEDVMRVLKLKDPTFKLTWTHSGEKKIIRNALVMMIAISEYNEGLEWESLKNVKDKDITNFKKLFEEELKYDF</sequence>